<dbReference type="RefSeq" id="WP_013036932.1">
    <property type="nucleotide sequence ID" value="NC_014002.1"/>
</dbReference>
<evidence type="ECO:0000256" key="1">
    <source>
        <dbReference type="SAM" id="Phobius"/>
    </source>
</evidence>
<evidence type="ECO:0000313" key="3">
    <source>
        <dbReference type="EMBL" id="ADE35989.1"/>
    </source>
</evidence>
<dbReference type="InterPro" id="IPR025328">
    <property type="entry name" value="DUF4234"/>
</dbReference>
<accession>D5E9Y8</accession>
<organism evidence="3 4">
    <name type="scientific">Methanohalophilus mahii (strain ATCC 35705 / DSM 5219 / SLP)</name>
    <dbReference type="NCBI Taxonomy" id="547558"/>
    <lineage>
        <taxon>Archaea</taxon>
        <taxon>Methanobacteriati</taxon>
        <taxon>Methanobacteriota</taxon>
        <taxon>Stenosarchaea group</taxon>
        <taxon>Methanomicrobia</taxon>
        <taxon>Methanosarcinales</taxon>
        <taxon>Methanosarcinaceae</taxon>
        <taxon>Methanohalophilus</taxon>
    </lineage>
</organism>
<dbReference type="STRING" id="547558.Mmah_0459"/>
<dbReference type="HOGENOM" id="CLU_1860725_0_0_2"/>
<dbReference type="EMBL" id="CP001994">
    <property type="protein sequence ID" value="ADE35989.1"/>
    <property type="molecule type" value="Genomic_DNA"/>
</dbReference>
<keyword evidence="1" id="KW-0472">Membrane</keyword>
<keyword evidence="1" id="KW-0812">Transmembrane</keyword>
<feature type="domain" description="DUF4234" evidence="2">
    <location>
        <begin position="14"/>
        <end position="37"/>
    </location>
</feature>
<reference evidence="3 4" key="1">
    <citation type="submission" date="2010-03" db="EMBL/GenBank/DDBJ databases">
        <title>The complete genome of Methanohalophilus mahii DSM 5219.</title>
        <authorList>
            <consortium name="US DOE Joint Genome Institute (JGI-PGF)"/>
            <person name="Lucas S."/>
            <person name="Copeland A."/>
            <person name="Lapidus A."/>
            <person name="Glavina del Rio T."/>
            <person name="Dalin E."/>
            <person name="Tice H."/>
            <person name="Bruce D."/>
            <person name="Goodwin L."/>
            <person name="Pitluck S."/>
            <person name="Kyrpides N."/>
            <person name="Mavromatis K."/>
            <person name="Ivanova N."/>
            <person name="Lykidis A."/>
            <person name="Saunders E."/>
            <person name="Brettin T."/>
            <person name="Detter J.C."/>
            <person name="Han C."/>
            <person name="Land M."/>
            <person name="Hauser L."/>
            <person name="Markowitz V."/>
            <person name="Cheng J.-F."/>
            <person name="Hugenholtz P."/>
            <person name="Woyke T."/>
            <person name="Wu D."/>
            <person name="Spring S."/>
            <person name="Schneider S."/>
            <person name="Schroeder M."/>
            <person name="Klenk H.-P."/>
            <person name="Eisen J.A."/>
        </authorList>
    </citation>
    <scope>NUCLEOTIDE SEQUENCE [LARGE SCALE GENOMIC DNA]</scope>
    <source>
        <strain evidence="4">ATCC 35705 / DSM 5219 / SLP</strain>
    </source>
</reference>
<dbReference type="KEGG" id="mmh:Mmah_0459"/>
<keyword evidence="1" id="KW-1133">Transmembrane helix</keyword>
<dbReference type="AlphaFoldDB" id="D5E9Y8"/>
<dbReference type="Pfam" id="PF14018">
    <property type="entry name" value="DUF4234"/>
    <property type="match status" value="1"/>
</dbReference>
<evidence type="ECO:0000259" key="2">
    <source>
        <dbReference type="Pfam" id="PF14018"/>
    </source>
</evidence>
<dbReference type="OrthoDB" id="233230at2157"/>
<feature type="transmembrane region" description="Helical" evidence="1">
    <location>
        <begin position="111"/>
        <end position="131"/>
    </location>
</feature>
<evidence type="ECO:0000313" key="4">
    <source>
        <dbReference type="Proteomes" id="UP000001059"/>
    </source>
</evidence>
<dbReference type="GeneID" id="8982600"/>
<dbReference type="Proteomes" id="UP000001059">
    <property type="component" value="Chromosome"/>
</dbReference>
<feature type="transmembrane region" description="Helical" evidence="1">
    <location>
        <begin position="15"/>
        <end position="35"/>
    </location>
</feature>
<gene>
    <name evidence="3" type="ordered locus">Mmah_0459</name>
</gene>
<keyword evidence="4" id="KW-1185">Reference proteome</keyword>
<protein>
    <recommendedName>
        <fullName evidence="2">DUF4234 domain-containing protein</fullName>
    </recommendedName>
</protein>
<name>D5E9Y8_METMS</name>
<sequence>MNDSNNNLNSTSIPLWKFILLSLITFGIYEIYWMYKQWKFLKLKDDLNISPFWRSILAIIFLHELLERIATLADNVGYEKASSTKMNTFRFVFWFLTASINKFQIPLPFGLITYLHFLALINAVQSINFYWKINDTF</sequence>
<proteinExistence type="predicted"/>